<reference evidence="5" key="1">
    <citation type="submission" date="2021-01" db="EMBL/GenBank/DDBJ databases">
        <authorList>
            <person name="Corre E."/>
            <person name="Pelletier E."/>
            <person name="Niang G."/>
            <person name="Scheremetjew M."/>
            <person name="Finn R."/>
            <person name="Kale V."/>
            <person name="Holt S."/>
            <person name="Cochrane G."/>
            <person name="Meng A."/>
            <person name="Brown T."/>
            <person name="Cohen L."/>
        </authorList>
    </citation>
    <scope>NUCLEOTIDE SEQUENCE</scope>
    <source>
        <strain evidence="5">10249 10 AB</strain>
    </source>
</reference>
<dbReference type="PRINTS" id="PR00320">
    <property type="entry name" value="GPROTEINBRPT"/>
</dbReference>
<accession>A0A7S4AAJ1</accession>
<feature type="repeat" description="WD" evidence="3">
    <location>
        <begin position="7"/>
        <end position="48"/>
    </location>
</feature>
<sequence>MITNEKLKGHGAPVLCLDLSSPSLSPSSTSPLLLSGSEDGTARLWDLREHGRRTCLCIKVPTGGDVLSAVFAPPYPVVQTTAIPDETSAFGRDCTVYLGVENSVLEYDLRNAVSPIITSEPTKDWGRLLQNQDEVNQISLAYYNKSNNVSSSGAKKKKNQKKKGGSGRNKKREQQSCGSDFDTDSLYVAACDDAGKIRWTEHLSSLHQSNDDNMASVAASASSSYENHGSSTILHHDNHGVAVVPACAFRPINNASGGSGLGLELASGGTDCKIQLWDIFRPKKPISTFMINQIANEEDKSKPQVCNPPFIYSLGWSNDGKSLAAGLGDGTVGVFEINNRTLVQSQLLVGDECSDGTMHYAHESSVASVLYPSFSVPTIDRILCSAGSDGSIVFWDLGKPNDELWEVYVENTGTKNSSNDMDSKDLVEHIFPPKLIQELRNEGDGTYHSNTTATSHNPRILFDISHGQKINWVTRAAPSSNADTGYNDTIFVADTTSDITSYTIPF</sequence>
<dbReference type="PROSITE" id="PS00678">
    <property type="entry name" value="WD_REPEATS_1"/>
    <property type="match status" value="2"/>
</dbReference>
<dbReference type="PROSITE" id="PS50294">
    <property type="entry name" value="WD_REPEATS_REGION"/>
    <property type="match status" value="1"/>
</dbReference>
<evidence type="ECO:0000256" key="2">
    <source>
        <dbReference type="ARBA" id="ARBA00022737"/>
    </source>
</evidence>
<dbReference type="InterPro" id="IPR036322">
    <property type="entry name" value="WD40_repeat_dom_sf"/>
</dbReference>
<protein>
    <submittedName>
        <fullName evidence="5">Uncharacterized protein</fullName>
    </submittedName>
</protein>
<keyword evidence="2" id="KW-0677">Repeat</keyword>
<dbReference type="InterPro" id="IPR019775">
    <property type="entry name" value="WD40_repeat_CS"/>
</dbReference>
<dbReference type="SMART" id="SM00320">
    <property type="entry name" value="WD40"/>
    <property type="match status" value="4"/>
</dbReference>
<name>A0A7S4AAJ1_9STRA</name>
<proteinExistence type="predicted"/>
<evidence type="ECO:0000313" key="5">
    <source>
        <dbReference type="EMBL" id="CAE0709052.1"/>
    </source>
</evidence>
<dbReference type="Gene3D" id="2.130.10.10">
    <property type="entry name" value="YVTN repeat-like/Quinoprotein amine dehydrogenase"/>
    <property type="match status" value="2"/>
</dbReference>
<gene>
    <name evidence="5" type="ORF">PAUS00366_LOCUS1772</name>
</gene>
<dbReference type="PANTHER" id="PTHR44666">
    <property type="entry name" value="WD REPEAT-CONTAINING PROTEIN 53"/>
    <property type="match status" value="1"/>
</dbReference>
<evidence type="ECO:0000256" key="3">
    <source>
        <dbReference type="PROSITE-ProRule" id="PRU00221"/>
    </source>
</evidence>
<dbReference type="InterPro" id="IPR042453">
    <property type="entry name" value="WDR53"/>
</dbReference>
<dbReference type="EMBL" id="HBIX01002374">
    <property type="protein sequence ID" value="CAE0709052.1"/>
    <property type="molecule type" value="Transcribed_RNA"/>
</dbReference>
<dbReference type="PANTHER" id="PTHR44666:SF1">
    <property type="entry name" value="WD REPEAT-CONTAINING PROTEIN 53"/>
    <property type="match status" value="1"/>
</dbReference>
<dbReference type="PROSITE" id="PS50082">
    <property type="entry name" value="WD_REPEATS_2"/>
    <property type="match status" value="1"/>
</dbReference>
<dbReference type="InterPro" id="IPR001680">
    <property type="entry name" value="WD40_rpt"/>
</dbReference>
<dbReference type="InterPro" id="IPR020472">
    <property type="entry name" value="WD40_PAC1"/>
</dbReference>
<keyword evidence="1 3" id="KW-0853">WD repeat</keyword>
<dbReference type="InterPro" id="IPR015943">
    <property type="entry name" value="WD40/YVTN_repeat-like_dom_sf"/>
</dbReference>
<evidence type="ECO:0000256" key="1">
    <source>
        <dbReference type="ARBA" id="ARBA00022574"/>
    </source>
</evidence>
<feature type="region of interest" description="Disordered" evidence="4">
    <location>
        <begin position="148"/>
        <end position="178"/>
    </location>
</feature>
<dbReference type="Pfam" id="PF00400">
    <property type="entry name" value="WD40"/>
    <property type="match status" value="2"/>
</dbReference>
<dbReference type="SUPFAM" id="SSF50978">
    <property type="entry name" value="WD40 repeat-like"/>
    <property type="match status" value="1"/>
</dbReference>
<evidence type="ECO:0000256" key="4">
    <source>
        <dbReference type="SAM" id="MobiDB-lite"/>
    </source>
</evidence>
<feature type="compositionally biased region" description="Basic residues" evidence="4">
    <location>
        <begin position="154"/>
        <end position="171"/>
    </location>
</feature>
<dbReference type="AlphaFoldDB" id="A0A7S4AAJ1"/>
<organism evidence="5">
    <name type="scientific">Pseudo-nitzschia australis</name>
    <dbReference type="NCBI Taxonomy" id="44445"/>
    <lineage>
        <taxon>Eukaryota</taxon>
        <taxon>Sar</taxon>
        <taxon>Stramenopiles</taxon>
        <taxon>Ochrophyta</taxon>
        <taxon>Bacillariophyta</taxon>
        <taxon>Bacillariophyceae</taxon>
        <taxon>Bacillariophycidae</taxon>
        <taxon>Bacillariales</taxon>
        <taxon>Bacillariaceae</taxon>
        <taxon>Pseudo-nitzschia</taxon>
    </lineage>
</organism>